<dbReference type="RefSeq" id="WP_028626051.1">
    <property type="nucleotide sequence ID" value="NZ_BSOM01000034.1"/>
</dbReference>
<dbReference type="GeneID" id="49615856"/>
<proteinExistence type="predicted"/>
<reference evidence="1 2" key="1">
    <citation type="submission" date="2018-07" db="EMBL/GenBank/DDBJ databases">
        <title>Complete genome sequence of a Pseudomonas plecoglossicida strain pathogenic to the marine fish, Larimichthys crocea.</title>
        <authorList>
            <person name="Tao Z."/>
        </authorList>
    </citation>
    <scope>NUCLEOTIDE SEQUENCE [LARGE SCALE GENOMIC DNA]</scope>
    <source>
        <strain evidence="1 2">XSDHY-P</strain>
    </source>
</reference>
<evidence type="ECO:0000313" key="1">
    <source>
        <dbReference type="EMBL" id="AXM98038.1"/>
    </source>
</evidence>
<gene>
    <name evidence="1" type="ORF">DVB73_20780</name>
</gene>
<dbReference type="AlphaFoldDB" id="A0AAD0VV19"/>
<evidence type="ECO:0000313" key="2">
    <source>
        <dbReference type="Proteomes" id="UP000256503"/>
    </source>
</evidence>
<sequence length="59" mass="6827">MKLMTIFELAAKPDGELRALYRKTFNAAARGDRIGEEQRHALASLVNIRRVMRAREMRP</sequence>
<name>A0AAD0VV19_PSEDL</name>
<dbReference type="EMBL" id="CP031146">
    <property type="protein sequence ID" value="AXM98038.1"/>
    <property type="molecule type" value="Genomic_DNA"/>
</dbReference>
<protein>
    <submittedName>
        <fullName evidence="1">Uncharacterized protein</fullName>
    </submittedName>
</protein>
<organism evidence="1 2">
    <name type="scientific">Pseudomonas plecoglossicida</name>
    <dbReference type="NCBI Taxonomy" id="70775"/>
    <lineage>
        <taxon>Bacteria</taxon>
        <taxon>Pseudomonadati</taxon>
        <taxon>Pseudomonadota</taxon>
        <taxon>Gammaproteobacteria</taxon>
        <taxon>Pseudomonadales</taxon>
        <taxon>Pseudomonadaceae</taxon>
        <taxon>Pseudomonas</taxon>
    </lineage>
</organism>
<accession>A0AAD0VV19</accession>
<dbReference type="Proteomes" id="UP000256503">
    <property type="component" value="Chromosome"/>
</dbReference>